<protein>
    <submittedName>
        <fullName evidence="1">Uncharacterized protein</fullName>
    </submittedName>
</protein>
<keyword evidence="2" id="KW-1185">Reference proteome</keyword>
<dbReference type="Proteomes" id="UP000179807">
    <property type="component" value="Unassembled WGS sequence"/>
</dbReference>
<evidence type="ECO:0000313" key="1">
    <source>
        <dbReference type="EMBL" id="OHS98029.1"/>
    </source>
</evidence>
<gene>
    <name evidence="1" type="ORF">TRFO_35681</name>
</gene>
<evidence type="ECO:0000313" key="2">
    <source>
        <dbReference type="Proteomes" id="UP000179807"/>
    </source>
</evidence>
<proteinExistence type="predicted"/>
<dbReference type="VEuPathDB" id="TrichDB:TRFO_35681"/>
<dbReference type="EMBL" id="MLAK01001080">
    <property type="protein sequence ID" value="OHS98029.1"/>
    <property type="molecule type" value="Genomic_DNA"/>
</dbReference>
<dbReference type="AlphaFoldDB" id="A0A1J4JKC8"/>
<accession>A0A1J4JKC8</accession>
<dbReference type="OrthoDB" id="10418900at2759"/>
<reference evidence="1" key="1">
    <citation type="submission" date="2016-10" db="EMBL/GenBank/DDBJ databases">
        <authorList>
            <person name="Benchimol M."/>
            <person name="Almeida L.G."/>
            <person name="Vasconcelos A.T."/>
            <person name="Perreira-Neves A."/>
            <person name="Rosa I.A."/>
            <person name="Tasca T."/>
            <person name="Bogo M.R."/>
            <person name="de Souza W."/>
        </authorList>
    </citation>
    <scope>NUCLEOTIDE SEQUENCE [LARGE SCALE GENOMIC DNA]</scope>
    <source>
        <strain evidence="1">K</strain>
    </source>
</reference>
<dbReference type="GeneID" id="94845102"/>
<organism evidence="1 2">
    <name type="scientific">Tritrichomonas foetus</name>
    <dbReference type="NCBI Taxonomy" id="1144522"/>
    <lineage>
        <taxon>Eukaryota</taxon>
        <taxon>Metamonada</taxon>
        <taxon>Parabasalia</taxon>
        <taxon>Tritrichomonadida</taxon>
        <taxon>Tritrichomonadidae</taxon>
        <taxon>Tritrichomonas</taxon>
    </lineage>
</organism>
<comment type="caution">
    <text evidence="1">The sequence shown here is derived from an EMBL/GenBank/DDBJ whole genome shotgun (WGS) entry which is preliminary data.</text>
</comment>
<sequence>MAAKISPSNFEDKVKECQSYIDGRDFPKFTALFKQLNDYNVNSEEVSTDISDLKQRAIDEKIKELEEQTDFDLFQQNLRELDQIVQDKKALWDIIHAPMNTTIKVTLHQSQLIAAAFFTPTMLFEFGFESFYKSNLCDFSNVTNEEALVDIFYAMAGFVCACNLDQIYVSHLQQYTDFIHKLLSMFTNLPDFDAHRFVWLVEAIHEHLHMPNQVLKNTCKEVIQEYVEKEEKSNVNKLHKICIISTSPFLQQLPIPRESINSIFQVVIDEQRLFVRKYIFGCFACNDWTGPHTHILSEPLRCWRLYLVNLTNRIQEKPELPNLLIVDFIDDSLSLFEGYYGEVQPTKEKSINLRIDIFAIVELVTQFYPSEMSGDTLKRIWYLLYIVAISGASETDLEHIQFKESDEPNMPFLGLERNGSDFADYRHALEILGKKFESEAETLPAMIKFVRQNYYSIQQPDTE</sequence>
<dbReference type="RefSeq" id="XP_068351166.1">
    <property type="nucleotide sequence ID" value="XM_068510398.1"/>
</dbReference>
<name>A0A1J4JKC8_9EUKA</name>